<dbReference type="EMBL" id="KX489463">
    <property type="protein sequence ID" value="AOO91827.1"/>
    <property type="molecule type" value="Genomic_DNA"/>
</dbReference>
<dbReference type="AntiFam" id="ANF00012">
    <property type="entry name" value="tRNA translation"/>
</dbReference>
<protein>
    <submittedName>
        <fullName evidence="1">Uncharacterized protein</fullName>
    </submittedName>
</protein>
<evidence type="ECO:0000313" key="1">
    <source>
        <dbReference type="EMBL" id="AOO91827.1"/>
    </source>
</evidence>
<organism evidence="1">
    <name type="scientific">Rhizobium leguminosarum bv. trifolii</name>
    <dbReference type="NCBI Taxonomy" id="386"/>
    <lineage>
        <taxon>Bacteria</taxon>
        <taxon>Pseudomonadati</taxon>
        <taxon>Pseudomonadota</taxon>
        <taxon>Alphaproteobacteria</taxon>
        <taxon>Hyphomicrobiales</taxon>
        <taxon>Rhizobiaceae</taxon>
        <taxon>Rhizobium/Agrobacterium group</taxon>
        <taxon>Rhizobium</taxon>
    </lineage>
</organism>
<dbReference type="AlphaFoldDB" id="A0A1C9HYH1"/>
<name>A0A1C9HYH1_RHILT</name>
<reference evidence="1" key="2">
    <citation type="journal article" date="2016" name="Front. Microbiol.">
        <title>The Regulatory Protein RosR Affects Rhizobium leguminosarum bv. trifolii Protein Profiles, Cell Surface Properties, and Symbiosis with Clover.</title>
        <authorList>
            <person name="Rachwal K."/>
            <person name="Boguszewska A."/>
            <person name="Kopcinska J."/>
            <person name="Karas M."/>
            <person name="Tchorzewski M."/>
            <person name="Janczarek M."/>
        </authorList>
    </citation>
    <scope>NUCLEOTIDE SEQUENCE</scope>
    <source>
        <strain evidence="1">Rt24.2</strain>
    </source>
</reference>
<proteinExistence type="predicted"/>
<sequence length="82" mass="9482">MTFALHRRRLVGQRMPTRRKKRVVRDAQREKPLWEHSKAGGKVGKKTPAFGFINETGDYLKNGSPGRIRTGDLSINSRMLYR</sequence>
<accession>A0A1C9HYH1</accession>
<reference evidence="1" key="1">
    <citation type="journal article" date="2015" name="BMC Genomics">
        <title>Transcriptome profiling of a Rhizobium leguminosarum bv. trifolii rosR mutant reveals the role of the transcriptional regulator RosR in motility, synthesis of cell-surface components, and other cellular processes.</title>
        <authorList>
            <person name="Rachwal K."/>
            <person name="Matczynska E."/>
            <person name="Janczarek M."/>
        </authorList>
    </citation>
    <scope>NUCLEOTIDE SEQUENCE</scope>
    <source>
        <strain evidence="1">Rt24.2</strain>
    </source>
</reference>